<dbReference type="EMBL" id="VIRS01000043">
    <property type="protein sequence ID" value="TQS40333.1"/>
    <property type="molecule type" value="Genomic_DNA"/>
</dbReference>
<accession>A0A545AG75</accession>
<feature type="region of interest" description="Disordered" evidence="1">
    <location>
        <begin position="37"/>
        <end position="60"/>
    </location>
</feature>
<keyword evidence="2" id="KW-0472">Membrane</keyword>
<name>A0A545AG75_9ACTN</name>
<dbReference type="RefSeq" id="WP_142709290.1">
    <property type="nucleotide sequence ID" value="NZ_VIRS01000043.1"/>
</dbReference>
<protein>
    <submittedName>
        <fullName evidence="3">Uncharacterized protein</fullName>
    </submittedName>
</protein>
<dbReference type="OrthoDB" id="4147502at2"/>
<sequence length="282" mass="29915">MNPDDYRTEELRLRLRAAADEHHPDRAAMLERLARRRASAPPSYGRRPFARSAGLGPVRSGPRAAWAAAALVGVVALSMGGTWFAVDLVGRPAPREVAEAPPAPLPPATTPAAETPSAPEPSASARPTSKSPRPSASKRTSKPPSPVETVPSGSNPVRDYLWSDGSIDPNSNDNWAQSNVTLKNRQPVTALDVTIKVAVTNGVKVAGKWTSVPNDKITLSVREQSGWLYYRFTLDDGATLAPGSYVFAGQYSHSGARDANDDAYLATASAGHDDVSVHGTFA</sequence>
<dbReference type="InParanoid" id="A0A545AG75"/>
<evidence type="ECO:0000256" key="2">
    <source>
        <dbReference type="SAM" id="Phobius"/>
    </source>
</evidence>
<keyword evidence="2" id="KW-1133">Transmembrane helix</keyword>
<feature type="region of interest" description="Disordered" evidence="1">
    <location>
        <begin position="97"/>
        <end position="174"/>
    </location>
</feature>
<feature type="transmembrane region" description="Helical" evidence="2">
    <location>
        <begin position="64"/>
        <end position="86"/>
    </location>
</feature>
<comment type="caution">
    <text evidence="3">The sequence shown here is derived from an EMBL/GenBank/DDBJ whole genome shotgun (WGS) entry which is preliminary data.</text>
</comment>
<feature type="compositionally biased region" description="Low complexity" evidence="1">
    <location>
        <begin position="110"/>
        <end position="129"/>
    </location>
</feature>
<organism evidence="3 4">
    <name type="scientific">Cryptosporangium phraense</name>
    <dbReference type="NCBI Taxonomy" id="2593070"/>
    <lineage>
        <taxon>Bacteria</taxon>
        <taxon>Bacillati</taxon>
        <taxon>Actinomycetota</taxon>
        <taxon>Actinomycetes</taxon>
        <taxon>Cryptosporangiales</taxon>
        <taxon>Cryptosporangiaceae</taxon>
        <taxon>Cryptosporangium</taxon>
    </lineage>
</organism>
<gene>
    <name evidence="3" type="ORF">FL583_35545</name>
</gene>
<dbReference type="Proteomes" id="UP000317982">
    <property type="component" value="Unassembled WGS sequence"/>
</dbReference>
<proteinExistence type="predicted"/>
<evidence type="ECO:0000256" key="1">
    <source>
        <dbReference type="SAM" id="MobiDB-lite"/>
    </source>
</evidence>
<keyword evidence="4" id="KW-1185">Reference proteome</keyword>
<dbReference type="AlphaFoldDB" id="A0A545AG75"/>
<reference evidence="3 4" key="1">
    <citation type="submission" date="2019-07" db="EMBL/GenBank/DDBJ databases">
        <title>Cryptosporangium phraense sp. nov., isolated from plant litter.</title>
        <authorList>
            <person name="Suriyachadkun C."/>
        </authorList>
    </citation>
    <scope>NUCLEOTIDE SEQUENCE [LARGE SCALE GENOMIC DNA]</scope>
    <source>
        <strain evidence="3 4">A-T 5661</strain>
    </source>
</reference>
<evidence type="ECO:0000313" key="4">
    <source>
        <dbReference type="Proteomes" id="UP000317982"/>
    </source>
</evidence>
<evidence type="ECO:0000313" key="3">
    <source>
        <dbReference type="EMBL" id="TQS40333.1"/>
    </source>
</evidence>
<keyword evidence="2" id="KW-0812">Transmembrane</keyword>